<proteinExistence type="predicted"/>
<sequence>MTLLRTPSHQCQQIIHGPSGRIRCPYPAYKRTNGKFYCRTDARRHKLHAHCLSC</sequence>
<reference evidence="1" key="1">
    <citation type="journal article" date="2015" name="Nature">
        <title>Complex archaea that bridge the gap between prokaryotes and eukaryotes.</title>
        <authorList>
            <person name="Spang A."/>
            <person name="Saw J.H."/>
            <person name="Jorgensen S.L."/>
            <person name="Zaremba-Niedzwiedzka K."/>
            <person name="Martijn J."/>
            <person name="Lind A.E."/>
            <person name="van Eijk R."/>
            <person name="Schleper C."/>
            <person name="Guy L."/>
            <person name="Ettema T.J."/>
        </authorList>
    </citation>
    <scope>NUCLEOTIDE SEQUENCE</scope>
</reference>
<accession>A0A0F9WAN9</accession>
<evidence type="ECO:0000313" key="1">
    <source>
        <dbReference type="EMBL" id="KKN75218.1"/>
    </source>
</evidence>
<dbReference type="AlphaFoldDB" id="A0A0F9WAN9"/>
<dbReference type="EMBL" id="LAZR01000313">
    <property type="protein sequence ID" value="KKN75218.1"/>
    <property type="molecule type" value="Genomic_DNA"/>
</dbReference>
<gene>
    <name evidence="1" type="ORF">LCGC14_0382170</name>
</gene>
<comment type="caution">
    <text evidence="1">The sequence shown here is derived from an EMBL/GenBank/DDBJ whole genome shotgun (WGS) entry which is preliminary data.</text>
</comment>
<organism evidence="1">
    <name type="scientific">marine sediment metagenome</name>
    <dbReference type="NCBI Taxonomy" id="412755"/>
    <lineage>
        <taxon>unclassified sequences</taxon>
        <taxon>metagenomes</taxon>
        <taxon>ecological metagenomes</taxon>
    </lineage>
</organism>
<name>A0A0F9WAN9_9ZZZZ</name>
<protein>
    <submittedName>
        <fullName evidence="1">Uncharacterized protein</fullName>
    </submittedName>
</protein>